<comment type="caution">
    <text evidence="2">The sequence shown here is derived from an EMBL/GenBank/DDBJ whole genome shotgun (WGS) entry which is preliminary data.</text>
</comment>
<dbReference type="InterPro" id="IPR013783">
    <property type="entry name" value="Ig-like_fold"/>
</dbReference>
<protein>
    <recommendedName>
        <fullName evidence="1">Carbohydrate binding module family 25 domain-containing protein</fullName>
    </recommendedName>
</protein>
<evidence type="ECO:0000313" key="2">
    <source>
        <dbReference type="EMBL" id="OCL26552.1"/>
    </source>
</evidence>
<reference evidence="3" key="1">
    <citation type="submission" date="2016-07" db="EMBL/GenBank/DDBJ databases">
        <authorList>
            <person name="Florea S."/>
            <person name="Webb J.S."/>
            <person name="Jaromczyk J."/>
            <person name="Schardl C.L."/>
        </authorList>
    </citation>
    <scope>NUCLEOTIDE SEQUENCE [LARGE SCALE GENOMIC DNA]</scope>
    <source>
        <strain evidence="3">Z6</strain>
    </source>
</reference>
<dbReference type="InterPro" id="IPR005085">
    <property type="entry name" value="CBM25"/>
</dbReference>
<accession>A0A1C0A8J7</accession>
<dbReference type="SMART" id="SM01066">
    <property type="entry name" value="CBM_25"/>
    <property type="match status" value="1"/>
</dbReference>
<evidence type="ECO:0000259" key="1">
    <source>
        <dbReference type="SMART" id="SM01066"/>
    </source>
</evidence>
<keyword evidence="3" id="KW-1185">Reference proteome</keyword>
<dbReference type="OrthoDB" id="1683298at2"/>
<dbReference type="Proteomes" id="UP000093514">
    <property type="component" value="Unassembled WGS sequence"/>
</dbReference>
<dbReference type="EMBL" id="LWDV01000009">
    <property type="protein sequence ID" value="OCL26552.1"/>
    <property type="molecule type" value="Genomic_DNA"/>
</dbReference>
<proteinExistence type="predicted"/>
<dbReference type="AlphaFoldDB" id="A0A1C0A8J7"/>
<organism evidence="2 3">
    <name type="scientific">Orenia metallireducens</name>
    <dbReference type="NCBI Taxonomy" id="1413210"/>
    <lineage>
        <taxon>Bacteria</taxon>
        <taxon>Bacillati</taxon>
        <taxon>Bacillota</taxon>
        <taxon>Clostridia</taxon>
        <taxon>Halanaerobiales</taxon>
        <taxon>Halobacteroidaceae</taxon>
        <taxon>Orenia</taxon>
    </lineage>
</organism>
<dbReference type="RefSeq" id="WP_068718496.1">
    <property type="nucleotide sequence ID" value="NZ_LWDV01000009.1"/>
</dbReference>
<gene>
    <name evidence="2" type="ORF">U472_11210</name>
</gene>
<dbReference type="GO" id="GO:2001070">
    <property type="term" value="F:starch binding"/>
    <property type="evidence" value="ECO:0007669"/>
    <property type="project" value="InterPro"/>
</dbReference>
<reference evidence="2 3" key="2">
    <citation type="submission" date="2016-08" db="EMBL/GenBank/DDBJ databases">
        <title>Orenia metallireducens sp. nov. strain Z6, a Novel Metal-reducing Firmicute from the Deep Subsurface.</title>
        <authorList>
            <person name="Maxim B.I."/>
            <person name="Kenneth K."/>
            <person name="Flynn T.M."/>
            <person name="Oloughlin E.J."/>
            <person name="Locke R.A."/>
            <person name="Weber J.R."/>
            <person name="Egan S.M."/>
            <person name="Mackie R.I."/>
            <person name="Cann I.K."/>
        </authorList>
    </citation>
    <scope>NUCLEOTIDE SEQUENCE [LARGE SCALE GENOMIC DNA]</scope>
    <source>
        <strain evidence="2 3">Z6</strain>
    </source>
</reference>
<evidence type="ECO:0000313" key="3">
    <source>
        <dbReference type="Proteomes" id="UP000093514"/>
    </source>
</evidence>
<dbReference type="Gene3D" id="2.60.40.10">
    <property type="entry name" value="Immunoglobulins"/>
    <property type="match status" value="1"/>
</dbReference>
<feature type="domain" description="Carbohydrate binding module family 25" evidence="1">
    <location>
        <begin position="14"/>
        <end position="98"/>
    </location>
</feature>
<name>A0A1C0A8J7_9FIRM</name>
<dbReference type="Pfam" id="PF16760">
    <property type="entry name" value="CBM53"/>
    <property type="match status" value="1"/>
</dbReference>
<sequence length="104" mass="11844">MEEIKIEPFPVRAGQRVSIDYNGLLAKSGANQLYLHAGLTRQGGIWEDINDIEMNYSKGAWTAELEVPAEFEKFNFCFKDCADNWDNNNGKNWTYTIVHGQSLV</sequence>